<dbReference type="InParanoid" id="A0A1X7U3Q5"/>
<proteinExistence type="predicted"/>
<dbReference type="OMA" id="NCANCHI"/>
<evidence type="ECO:0000256" key="1">
    <source>
        <dbReference type="SAM" id="Coils"/>
    </source>
</evidence>
<dbReference type="eggNOG" id="ENOG502QTS0">
    <property type="taxonomic scope" value="Eukaryota"/>
</dbReference>
<dbReference type="AlphaFoldDB" id="A0A1X7U3Q5"/>
<organism evidence="2">
    <name type="scientific">Amphimedon queenslandica</name>
    <name type="common">Sponge</name>
    <dbReference type="NCBI Taxonomy" id="400682"/>
    <lineage>
        <taxon>Eukaryota</taxon>
        <taxon>Metazoa</taxon>
        <taxon>Porifera</taxon>
        <taxon>Demospongiae</taxon>
        <taxon>Heteroscleromorpha</taxon>
        <taxon>Haplosclerida</taxon>
        <taxon>Niphatidae</taxon>
        <taxon>Amphimedon</taxon>
    </lineage>
</organism>
<accession>A0A1X7U3Q5</accession>
<feature type="coiled-coil region" evidence="1">
    <location>
        <begin position="49"/>
        <end position="76"/>
    </location>
</feature>
<dbReference type="OrthoDB" id="8954335at2759"/>
<sequence>MFWDMGHTSLKEFFTAFQQKGAVSLQMTREVLQEHQQLETIVNGIQPQINAGLAKIDELNKVKKEVEAKKSEILANKDFTIKVKVTKQRQITLPHGKYVTNCANCHISCHNDCAYADDKDKWRCSAMSGNESNATCTVCVGHCTWRKHFNNGYTFEFYDDYETQTLEELRQNFNKAQSDKNQYESMVGAIQGELQKMQDTILSNIDRARKSLQRLDEIALRLNPLTEVDYIDILIESETQQKNPGWQDRVKSFNGV</sequence>
<dbReference type="PANTHER" id="PTHR32046">
    <property type="entry name" value="G DOMAIN-CONTAINING PROTEIN"/>
    <property type="match status" value="1"/>
</dbReference>
<dbReference type="EnsemblMetazoa" id="Aqu2.1.22081_001">
    <property type="protein sequence ID" value="Aqu2.1.22081_001"/>
    <property type="gene ID" value="Aqu2.1.22081"/>
</dbReference>
<name>A0A1X7U3Q5_AMPQE</name>
<keyword evidence="1" id="KW-0175">Coiled coil</keyword>
<evidence type="ECO:0000313" key="2">
    <source>
        <dbReference type="EnsemblMetazoa" id="Aqu2.1.22081_001"/>
    </source>
</evidence>
<reference evidence="2" key="1">
    <citation type="submission" date="2017-05" db="UniProtKB">
        <authorList>
            <consortium name="EnsemblMetazoa"/>
        </authorList>
    </citation>
    <scope>IDENTIFICATION</scope>
</reference>
<dbReference type="STRING" id="400682.A0A1X7U3Q5"/>
<protein>
    <submittedName>
        <fullName evidence="2">Uncharacterized protein</fullName>
    </submittedName>
</protein>
<dbReference type="PANTHER" id="PTHR32046:SF14">
    <property type="match status" value="1"/>
</dbReference>